<dbReference type="EMBL" id="JYDW01000285">
    <property type="protein sequence ID" value="KRZ49967.1"/>
    <property type="molecule type" value="Genomic_DNA"/>
</dbReference>
<proteinExistence type="predicted"/>
<sequence length="87" mass="9953">MVYDLVSQAQMKVFFNNIQYIPEIKMTFLYVARRHVDEPLLTLFPTFTPIHHYAQPAVFVFAIRFDTIAPLCAALLLTALHSVASPQ</sequence>
<evidence type="ECO:0000313" key="1">
    <source>
        <dbReference type="EMBL" id="KRZ49967.1"/>
    </source>
</evidence>
<gene>
    <name evidence="1" type="ORF">T02_13411</name>
</gene>
<protein>
    <submittedName>
        <fullName evidence="1">Uncharacterized protein</fullName>
    </submittedName>
</protein>
<accession>A0A0V1KRP6</accession>
<keyword evidence="2" id="KW-1185">Reference proteome</keyword>
<evidence type="ECO:0000313" key="2">
    <source>
        <dbReference type="Proteomes" id="UP000054721"/>
    </source>
</evidence>
<dbReference type="OrthoDB" id="10481617at2759"/>
<name>A0A0V1KRP6_9BILA</name>
<organism evidence="1 2">
    <name type="scientific">Trichinella nativa</name>
    <dbReference type="NCBI Taxonomy" id="6335"/>
    <lineage>
        <taxon>Eukaryota</taxon>
        <taxon>Metazoa</taxon>
        <taxon>Ecdysozoa</taxon>
        <taxon>Nematoda</taxon>
        <taxon>Enoplea</taxon>
        <taxon>Dorylaimia</taxon>
        <taxon>Trichinellida</taxon>
        <taxon>Trichinellidae</taxon>
        <taxon>Trichinella</taxon>
    </lineage>
</organism>
<reference evidence="1 2" key="1">
    <citation type="submission" date="2015-05" db="EMBL/GenBank/DDBJ databases">
        <title>Evolution of Trichinella species and genotypes.</title>
        <authorList>
            <person name="Korhonen P.K."/>
            <person name="Edoardo P."/>
            <person name="Giuseppe L.R."/>
            <person name="Gasser R.B."/>
        </authorList>
    </citation>
    <scope>NUCLEOTIDE SEQUENCE [LARGE SCALE GENOMIC DNA]</scope>
    <source>
        <strain evidence="1">ISS10</strain>
    </source>
</reference>
<comment type="caution">
    <text evidence="1">The sequence shown here is derived from an EMBL/GenBank/DDBJ whole genome shotgun (WGS) entry which is preliminary data.</text>
</comment>
<dbReference type="AlphaFoldDB" id="A0A0V1KRP6"/>
<dbReference type="Proteomes" id="UP000054721">
    <property type="component" value="Unassembled WGS sequence"/>
</dbReference>